<dbReference type="EMBL" id="WUQX01000001">
    <property type="protein sequence ID" value="MXP77044.1"/>
    <property type="molecule type" value="Genomic_DNA"/>
</dbReference>
<keyword evidence="1" id="KW-0378">Hydrolase</keyword>
<gene>
    <name evidence="1" type="ORF">GN277_17150</name>
</gene>
<evidence type="ECO:0000313" key="1">
    <source>
        <dbReference type="EMBL" id="MXP77044.1"/>
    </source>
</evidence>
<protein>
    <submittedName>
        <fullName evidence="1">SGNH/GDSL hydrolase family protein</fullName>
    </submittedName>
</protein>
<reference evidence="1 2" key="1">
    <citation type="submission" date="2019-12" db="EMBL/GenBank/DDBJ databases">
        <title>Sporaefaciens musculi gen. nov., sp. nov., a novel bacterium isolated from the caecum of an obese mouse.</title>
        <authorList>
            <person name="Rasmussen T.S."/>
            <person name="Streidl T."/>
            <person name="Hitch T.C.A."/>
            <person name="Wortmann E."/>
            <person name="Deptula P."/>
            <person name="Hansen M."/>
            <person name="Nielsen D.S."/>
            <person name="Clavel T."/>
            <person name="Vogensen F.K."/>
        </authorList>
    </citation>
    <scope>NUCLEOTIDE SEQUENCE [LARGE SCALE GENOMIC DNA]</scope>
    <source>
        <strain evidence="1 2">WCA-9-b2</strain>
    </source>
</reference>
<organism evidence="1 2">
    <name type="scientific">Sporofaciens musculi</name>
    <dbReference type="NCBI Taxonomy" id="2681861"/>
    <lineage>
        <taxon>Bacteria</taxon>
        <taxon>Bacillati</taxon>
        <taxon>Bacillota</taxon>
        <taxon>Clostridia</taxon>
        <taxon>Lachnospirales</taxon>
        <taxon>Lachnospiraceae</taxon>
        <taxon>Sporofaciens</taxon>
    </lineage>
</organism>
<dbReference type="GO" id="GO:0016787">
    <property type="term" value="F:hydrolase activity"/>
    <property type="evidence" value="ECO:0007669"/>
    <property type="project" value="UniProtKB-KW"/>
</dbReference>
<dbReference type="RefSeq" id="WP_159752086.1">
    <property type="nucleotide sequence ID" value="NZ_WUQX01000001.1"/>
</dbReference>
<dbReference type="Proteomes" id="UP000460412">
    <property type="component" value="Unassembled WGS sequence"/>
</dbReference>
<dbReference type="SUPFAM" id="SSF52266">
    <property type="entry name" value="SGNH hydrolase"/>
    <property type="match status" value="1"/>
</dbReference>
<dbReference type="Gene3D" id="3.40.50.1110">
    <property type="entry name" value="SGNH hydrolase"/>
    <property type="match status" value="1"/>
</dbReference>
<dbReference type="InterPro" id="IPR036514">
    <property type="entry name" value="SGNH_hydro_sf"/>
</dbReference>
<proteinExistence type="predicted"/>
<comment type="caution">
    <text evidence="1">The sequence shown here is derived from an EMBL/GenBank/DDBJ whole genome shotgun (WGS) entry which is preliminary data.</text>
</comment>
<accession>A0A7X3MII2</accession>
<evidence type="ECO:0000313" key="2">
    <source>
        <dbReference type="Proteomes" id="UP000460412"/>
    </source>
</evidence>
<name>A0A7X3MII2_9FIRM</name>
<dbReference type="AlphaFoldDB" id="A0A7X3MII2"/>
<keyword evidence="2" id="KW-1185">Reference proteome</keyword>
<sequence>MQIFKNILFILILVILLTGISGWMESAAKDEDLVQGRNKSISRISREPDQTIDVLILGDSLSYSSIAPPILWKDHGITSYVCGQPGQKIQETYYLLKTALEKQSPRLVILETNVLFRGQGKLDSLKESVAEAGNYHFPIFRFHDIWKPLLMEKLYKGENYKGFEIRDGIQSYKEDDYMKESAQKEEMGENVEGYIERIVEMCREKNVEILLLSTPSPQNYNYRKHNTLAEYAQKQNLSYMNMNMAVKEIGIDWKTDSLDKGDHLNLSGACKVTAYLGEYLDKSEWKLPDHRGDAALSAWEKEAEEFEQKVTEKLKVMRGK</sequence>